<evidence type="ECO:0000313" key="3">
    <source>
        <dbReference type="RefSeq" id="XP_013782901.2"/>
    </source>
</evidence>
<proteinExistence type="predicted"/>
<accession>A0ABM1BIX5</accession>
<protein>
    <submittedName>
        <fullName evidence="3 4">Uncharacterized protein LOC106467128 isoform X1</fullName>
    </submittedName>
</protein>
<feature type="compositionally biased region" description="Basic residues" evidence="1">
    <location>
        <begin position="23"/>
        <end position="36"/>
    </location>
</feature>
<dbReference type="Proteomes" id="UP000694941">
    <property type="component" value="Unplaced"/>
</dbReference>
<gene>
    <name evidence="3 4 5" type="primary">LOC106467128</name>
</gene>
<dbReference type="RefSeq" id="XP_013782901.2">
    <property type="nucleotide sequence ID" value="XM_013927447.2"/>
</dbReference>
<evidence type="ECO:0000313" key="4">
    <source>
        <dbReference type="RefSeq" id="XP_013782902.2"/>
    </source>
</evidence>
<feature type="compositionally biased region" description="Basic residues" evidence="1">
    <location>
        <begin position="1"/>
        <end position="11"/>
    </location>
</feature>
<feature type="region of interest" description="Disordered" evidence="1">
    <location>
        <begin position="1"/>
        <end position="41"/>
    </location>
</feature>
<dbReference type="RefSeq" id="XP_013782902.2">
    <property type="nucleotide sequence ID" value="XM_013927448.2"/>
</dbReference>
<name>A0ABM1BIX5_LIMPO</name>
<reference evidence="3 4" key="1">
    <citation type="submission" date="2025-05" db="UniProtKB">
        <authorList>
            <consortium name="RefSeq"/>
        </authorList>
    </citation>
    <scope>IDENTIFICATION</scope>
    <source>
        <tissue evidence="3 4">Muscle</tissue>
    </source>
</reference>
<dbReference type="RefSeq" id="XP_022250968.1">
    <property type="nucleotide sequence ID" value="XM_022395260.1"/>
</dbReference>
<evidence type="ECO:0000313" key="2">
    <source>
        <dbReference type="Proteomes" id="UP000694941"/>
    </source>
</evidence>
<evidence type="ECO:0000313" key="5">
    <source>
        <dbReference type="RefSeq" id="XP_022250968.1"/>
    </source>
</evidence>
<organism evidence="2 3">
    <name type="scientific">Limulus polyphemus</name>
    <name type="common">Atlantic horseshoe crab</name>
    <dbReference type="NCBI Taxonomy" id="6850"/>
    <lineage>
        <taxon>Eukaryota</taxon>
        <taxon>Metazoa</taxon>
        <taxon>Ecdysozoa</taxon>
        <taxon>Arthropoda</taxon>
        <taxon>Chelicerata</taxon>
        <taxon>Merostomata</taxon>
        <taxon>Xiphosura</taxon>
        <taxon>Limulidae</taxon>
        <taxon>Limulus</taxon>
    </lineage>
</organism>
<evidence type="ECO:0000256" key="1">
    <source>
        <dbReference type="SAM" id="MobiDB-lite"/>
    </source>
</evidence>
<sequence length="175" mass="20355">MGRPKSNKKNSKSSQMGQSTKENRRKQRTVKIKPKRTSPSIKHEEEKGFYCAYTIPKSKFQKWAPLKESTFKYIKDIITFSTSILLEKQRTIYQSSTMEVMGLLQKRIESVMKLVKAPVTTVDYYKVDTLLSQQERVLNKLQVKSNWLSKVLKEEESGYKYAVNATLVQTVTFLE</sequence>
<keyword evidence="2" id="KW-1185">Reference proteome</keyword>
<dbReference type="GeneID" id="106467128"/>